<dbReference type="Pfam" id="PF04479">
    <property type="entry name" value="RTA1"/>
    <property type="match status" value="1"/>
</dbReference>
<dbReference type="PANTHER" id="PTHR31465:SF13">
    <property type="entry name" value="RTA1 DOMAIN PROTEIN-RELATED"/>
    <property type="match status" value="1"/>
</dbReference>
<protein>
    <recommendedName>
        <fullName evidence="9">RTA1 domain protein</fullName>
    </recommendedName>
</protein>
<comment type="subcellular location">
    <subcellularLocation>
        <location evidence="1">Membrane</location>
        <topology evidence="1">Multi-pass membrane protein</topology>
    </subcellularLocation>
</comment>
<dbReference type="GO" id="GO:0016020">
    <property type="term" value="C:membrane"/>
    <property type="evidence" value="ECO:0007669"/>
    <property type="project" value="UniProtKB-SubCell"/>
</dbReference>
<reference evidence="7" key="1">
    <citation type="journal article" date="2020" name="Stud. Mycol.">
        <title>101 Dothideomycetes genomes: a test case for predicting lifestyles and emergence of pathogens.</title>
        <authorList>
            <person name="Haridas S."/>
            <person name="Albert R."/>
            <person name="Binder M."/>
            <person name="Bloem J."/>
            <person name="Labutti K."/>
            <person name="Salamov A."/>
            <person name="Andreopoulos B."/>
            <person name="Baker S."/>
            <person name="Barry K."/>
            <person name="Bills G."/>
            <person name="Bluhm B."/>
            <person name="Cannon C."/>
            <person name="Castanera R."/>
            <person name="Culley D."/>
            <person name="Daum C."/>
            <person name="Ezra D."/>
            <person name="Gonzalez J."/>
            <person name="Henrissat B."/>
            <person name="Kuo A."/>
            <person name="Liang C."/>
            <person name="Lipzen A."/>
            <person name="Lutzoni F."/>
            <person name="Magnuson J."/>
            <person name="Mondo S."/>
            <person name="Nolan M."/>
            <person name="Ohm R."/>
            <person name="Pangilinan J."/>
            <person name="Park H.-J."/>
            <person name="Ramirez L."/>
            <person name="Alfaro M."/>
            <person name="Sun H."/>
            <person name="Tritt A."/>
            <person name="Yoshinaga Y."/>
            <person name="Zwiers L.-H."/>
            <person name="Turgeon B."/>
            <person name="Goodwin S."/>
            <person name="Spatafora J."/>
            <person name="Crous P."/>
            <person name="Grigoriev I."/>
        </authorList>
    </citation>
    <scope>NUCLEOTIDE SEQUENCE</scope>
    <source>
        <strain evidence="7">ATCC 36951</strain>
    </source>
</reference>
<dbReference type="InterPro" id="IPR007568">
    <property type="entry name" value="RTA1"/>
</dbReference>
<feature type="region of interest" description="Disordered" evidence="5">
    <location>
        <begin position="336"/>
        <end position="363"/>
    </location>
</feature>
<feature type="transmembrane region" description="Helical" evidence="6">
    <location>
        <begin position="79"/>
        <end position="104"/>
    </location>
</feature>
<gene>
    <name evidence="7" type="ORF">M409DRAFT_61641</name>
</gene>
<accession>A0A6A6BWP2</accession>
<feature type="transmembrane region" description="Helical" evidence="6">
    <location>
        <begin position="244"/>
        <end position="264"/>
    </location>
</feature>
<dbReference type="AlphaFoldDB" id="A0A6A6BWP2"/>
<proteinExistence type="predicted"/>
<evidence type="ECO:0000256" key="3">
    <source>
        <dbReference type="ARBA" id="ARBA00022989"/>
    </source>
</evidence>
<dbReference type="OrthoDB" id="3358017at2759"/>
<dbReference type="RefSeq" id="XP_033659347.1">
    <property type="nucleotide sequence ID" value="XM_033814823.1"/>
</dbReference>
<dbReference type="GeneID" id="54568095"/>
<feature type="transmembrane region" description="Helical" evidence="6">
    <location>
        <begin position="125"/>
        <end position="145"/>
    </location>
</feature>
<name>A0A6A6BWP2_ZASCE</name>
<keyword evidence="4 6" id="KW-0472">Membrane</keyword>
<evidence type="ECO:0000256" key="1">
    <source>
        <dbReference type="ARBA" id="ARBA00004141"/>
    </source>
</evidence>
<evidence type="ECO:0000256" key="5">
    <source>
        <dbReference type="SAM" id="MobiDB-lite"/>
    </source>
</evidence>
<evidence type="ECO:0000256" key="2">
    <source>
        <dbReference type="ARBA" id="ARBA00022692"/>
    </source>
</evidence>
<dbReference type="PANTHER" id="PTHR31465">
    <property type="entry name" value="PROTEIN RTA1-RELATED"/>
    <property type="match status" value="1"/>
</dbReference>
<evidence type="ECO:0008006" key="9">
    <source>
        <dbReference type="Google" id="ProtNLM"/>
    </source>
</evidence>
<evidence type="ECO:0000256" key="4">
    <source>
        <dbReference type="ARBA" id="ARBA00023136"/>
    </source>
</evidence>
<keyword evidence="2 6" id="KW-0812">Transmembrane</keyword>
<dbReference type="EMBL" id="ML993663">
    <property type="protein sequence ID" value="KAF2158458.1"/>
    <property type="molecule type" value="Genomic_DNA"/>
</dbReference>
<feature type="transmembrane region" description="Helical" evidence="6">
    <location>
        <begin position="198"/>
        <end position="219"/>
    </location>
</feature>
<evidence type="ECO:0000313" key="8">
    <source>
        <dbReference type="Proteomes" id="UP000799537"/>
    </source>
</evidence>
<keyword evidence="8" id="KW-1185">Reference proteome</keyword>
<feature type="transmembrane region" description="Helical" evidence="6">
    <location>
        <begin position="55"/>
        <end position="73"/>
    </location>
</feature>
<evidence type="ECO:0000256" key="6">
    <source>
        <dbReference type="SAM" id="Phobius"/>
    </source>
</evidence>
<sequence>MSTTDSTSDDDWSLYPYSPNKAAPIAFAIIMSLLGIILIYQCFFRYHWKKFGGMMLWATLVWVAGFITRSISVHEVRSVGIFIAQFVMILMGPPLYAAAEYFILGRLFAYLPYHTPIHPGRVFSTFAILSVAVETLTGSGAANSAGEGRDPAVRRVGLDLLKAALILQCCVEVGFLSLVALLEYRCRKAKVFPKKIRIVCYVLYVTSLMMLLRCVVRAVEGFEAAACDPDREDPYCGPVSRNEWFLWTFEVANITLFVILLCIFHPGRYLPRSSKIFLDPIDGKTERMGPGFSKADKRPLLITILDPFDIYRILSGKGMVLNKFWEEYQPIYTGKEGDARPDHAGLQPISSREVQHEGAVRKA</sequence>
<organism evidence="7 8">
    <name type="scientific">Zasmidium cellare ATCC 36951</name>
    <dbReference type="NCBI Taxonomy" id="1080233"/>
    <lineage>
        <taxon>Eukaryota</taxon>
        <taxon>Fungi</taxon>
        <taxon>Dikarya</taxon>
        <taxon>Ascomycota</taxon>
        <taxon>Pezizomycotina</taxon>
        <taxon>Dothideomycetes</taxon>
        <taxon>Dothideomycetidae</taxon>
        <taxon>Mycosphaerellales</taxon>
        <taxon>Mycosphaerellaceae</taxon>
        <taxon>Zasmidium</taxon>
    </lineage>
</organism>
<feature type="transmembrane region" description="Helical" evidence="6">
    <location>
        <begin position="22"/>
        <end position="43"/>
    </location>
</feature>
<feature type="transmembrane region" description="Helical" evidence="6">
    <location>
        <begin position="165"/>
        <end position="186"/>
    </location>
</feature>
<evidence type="ECO:0000313" key="7">
    <source>
        <dbReference type="EMBL" id="KAF2158458.1"/>
    </source>
</evidence>
<dbReference type="Proteomes" id="UP000799537">
    <property type="component" value="Unassembled WGS sequence"/>
</dbReference>
<keyword evidence="3 6" id="KW-1133">Transmembrane helix</keyword>
<feature type="compositionally biased region" description="Basic and acidic residues" evidence="5">
    <location>
        <begin position="353"/>
        <end position="363"/>
    </location>
</feature>